<keyword evidence="3" id="KW-0449">Lipoprotein</keyword>
<comment type="subcellular location">
    <subcellularLocation>
        <location evidence="1 3">Cell outer membrane</location>
        <topology evidence="1 3">Lipid-anchor</topology>
    </subcellularLocation>
</comment>
<keyword evidence="3" id="KW-0564">Palmitate</keyword>
<dbReference type="GO" id="GO:0009279">
    <property type="term" value="C:cell outer membrane"/>
    <property type="evidence" value="ECO:0007669"/>
    <property type="project" value="UniProtKB-SubCell"/>
</dbReference>
<dbReference type="GO" id="GO:0015562">
    <property type="term" value="F:efflux transmembrane transporter activity"/>
    <property type="evidence" value="ECO:0007669"/>
    <property type="project" value="InterPro"/>
</dbReference>
<dbReference type="eggNOG" id="COG1538">
    <property type="taxonomic scope" value="Bacteria"/>
</dbReference>
<keyword evidence="3" id="KW-0472">Membrane</keyword>
<comment type="similarity">
    <text evidence="2 3">Belongs to the outer membrane factor (OMF) (TC 1.B.17) family.</text>
</comment>
<dbReference type="RefSeq" id="WP_008485511.1">
    <property type="nucleotide sequence ID" value="NZ_AMRI01000020.1"/>
</dbReference>
<dbReference type="InterPro" id="IPR010131">
    <property type="entry name" value="MdtP/NodT-like"/>
</dbReference>
<organism evidence="4 5">
    <name type="scientific">Gallaecimonas xiamenensis 3-C-1</name>
    <dbReference type="NCBI Taxonomy" id="745411"/>
    <lineage>
        <taxon>Bacteria</taxon>
        <taxon>Pseudomonadati</taxon>
        <taxon>Pseudomonadota</taxon>
        <taxon>Gammaproteobacteria</taxon>
        <taxon>Enterobacterales</taxon>
        <taxon>Gallaecimonadaceae</taxon>
        <taxon>Gallaecimonas</taxon>
    </lineage>
</organism>
<dbReference type="PROSITE" id="PS51257">
    <property type="entry name" value="PROKAR_LIPOPROTEIN"/>
    <property type="match status" value="1"/>
</dbReference>
<dbReference type="PANTHER" id="PTHR30203:SF32">
    <property type="entry name" value="CATION EFFLUX SYSTEM PROTEIN CUSC"/>
    <property type="match status" value="1"/>
</dbReference>
<keyword evidence="3" id="KW-1134">Transmembrane beta strand</keyword>
<dbReference type="PATRIC" id="fig|745411.4.peg.2677"/>
<reference evidence="4 5" key="1">
    <citation type="journal article" date="2012" name="J. Bacteriol.">
        <title>Genome Sequence of Gallaecimonas xiamenensis Type Strain 3-C-1.</title>
        <authorList>
            <person name="Lai Q."/>
            <person name="Wang L."/>
            <person name="Wang W."/>
            <person name="Shao Z."/>
        </authorList>
    </citation>
    <scope>NUCLEOTIDE SEQUENCE [LARGE SCALE GENOMIC DNA]</scope>
    <source>
        <strain evidence="4 5">3-C-1</strain>
    </source>
</reference>
<dbReference type="SUPFAM" id="SSF56954">
    <property type="entry name" value="Outer membrane efflux proteins (OEP)"/>
    <property type="match status" value="1"/>
</dbReference>
<dbReference type="Gene3D" id="2.20.200.10">
    <property type="entry name" value="Outer membrane efflux proteins (OEP)"/>
    <property type="match status" value="1"/>
</dbReference>
<accession>K2IKA0</accession>
<name>K2IKA0_9GAMM</name>
<keyword evidence="3" id="KW-0812">Transmembrane</keyword>
<dbReference type="OrthoDB" id="9770517at2"/>
<dbReference type="AlphaFoldDB" id="K2IKA0"/>
<comment type="caution">
    <text evidence="4">The sequence shown here is derived from an EMBL/GenBank/DDBJ whole genome shotgun (WGS) entry which is preliminary data.</text>
</comment>
<gene>
    <name evidence="4" type="ORF">B3C1_13573</name>
</gene>
<dbReference type="InterPro" id="IPR003423">
    <property type="entry name" value="OMP_efflux"/>
</dbReference>
<evidence type="ECO:0000313" key="5">
    <source>
        <dbReference type="Proteomes" id="UP000006755"/>
    </source>
</evidence>
<evidence type="ECO:0000256" key="3">
    <source>
        <dbReference type="RuleBase" id="RU362097"/>
    </source>
</evidence>
<sequence length="459" mass="48858">MNNAKFVLSALALSLALGGCARSDYQRPQVELAANWSQPLSGKAMVAGERWWDSFNDPALSALIDQVLLANNDLAVAALKVRQAQLQSGIADLNLTPDVSAGLSASRQKPLDGGDASSSYSANVSLSYELDLWGRLASVRDAAAWEAAATEYDRQAAALSLVATTAQLYWQLGYLNDAIKVAEAALANTQKTLSLVEVRLAAGAVSPLERYQARQSVASQQAALTQLRQQRFEARTALAVLFNQGPEQRQSEPASLPASSLPAVPAGLPADLLGRRPDLQAAELRLKSSLANVDQVATSFYPTLSLTGALGGSSDALKTVLDNPIASLGAGLALPFIQWQQRDLNISVAENQYQQAVAGFRQSLYGALKEVEDSLSARARYQAQGQALNEALDAAKAAERIAEVRYRTGATGVQDYLDQQDSRRSAELAVAQNRFNQLGNLMTLYRALGGGAEKAPAQG</sequence>
<dbReference type="Gene3D" id="1.20.1600.10">
    <property type="entry name" value="Outer membrane efflux proteins (OEP)"/>
    <property type="match status" value="1"/>
</dbReference>
<protein>
    <submittedName>
        <fullName evidence="4">Outer membrane protein</fullName>
    </submittedName>
</protein>
<dbReference type="EMBL" id="AMRI01000020">
    <property type="protein sequence ID" value="EKE70571.1"/>
    <property type="molecule type" value="Genomic_DNA"/>
</dbReference>
<dbReference type="PANTHER" id="PTHR30203">
    <property type="entry name" value="OUTER MEMBRANE CATION EFFLUX PROTEIN"/>
    <property type="match status" value="1"/>
</dbReference>
<proteinExistence type="inferred from homology"/>
<dbReference type="Pfam" id="PF02321">
    <property type="entry name" value="OEP"/>
    <property type="match status" value="2"/>
</dbReference>
<evidence type="ECO:0000256" key="1">
    <source>
        <dbReference type="ARBA" id="ARBA00004459"/>
    </source>
</evidence>
<dbReference type="Proteomes" id="UP000006755">
    <property type="component" value="Unassembled WGS sequence"/>
</dbReference>
<evidence type="ECO:0000256" key="2">
    <source>
        <dbReference type="ARBA" id="ARBA00007613"/>
    </source>
</evidence>
<dbReference type="NCBIfam" id="TIGR01845">
    <property type="entry name" value="outer_NodT"/>
    <property type="match status" value="1"/>
</dbReference>
<evidence type="ECO:0000313" key="4">
    <source>
        <dbReference type="EMBL" id="EKE70571.1"/>
    </source>
</evidence>
<dbReference type="STRING" id="745411.B3C1_13573"/>
<keyword evidence="5" id="KW-1185">Reference proteome</keyword>